<dbReference type="InterPro" id="IPR010730">
    <property type="entry name" value="HET"/>
</dbReference>
<comment type="caution">
    <text evidence="2">The sequence shown here is derived from an EMBL/GenBank/DDBJ whole genome shotgun (WGS) entry which is preliminary data.</text>
</comment>
<evidence type="ECO:0000313" key="2">
    <source>
        <dbReference type="EMBL" id="KAL1639147.1"/>
    </source>
</evidence>
<dbReference type="PANTHER" id="PTHR33112:SF16">
    <property type="entry name" value="HETEROKARYON INCOMPATIBILITY DOMAIN-CONTAINING PROTEIN"/>
    <property type="match status" value="1"/>
</dbReference>
<reference evidence="2 3" key="1">
    <citation type="journal article" date="2023" name="Plant Dis.">
        <title>First Report of Diplodia intermedia Causing Canker and Dieback Diseases on Apple Trees in Canada.</title>
        <authorList>
            <person name="Ellouze W."/>
            <person name="Ilyukhin E."/>
            <person name="Sulman M."/>
            <person name="Ali S."/>
        </authorList>
    </citation>
    <scope>NUCLEOTIDE SEQUENCE [LARGE SCALE GENOMIC DNA]</scope>
    <source>
        <strain evidence="2 3">M45-28</strain>
    </source>
</reference>
<evidence type="ECO:0000313" key="3">
    <source>
        <dbReference type="Proteomes" id="UP001521184"/>
    </source>
</evidence>
<dbReference type="Pfam" id="PF06985">
    <property type="entry name" value="HET"/>
    <property type="match status" value="1"/>
</dbReference>
<name>A0ABR3TIU6_9PEZI</name>
<feature type="domain" description="Heterokaryon incompatibility" evidence="1">
    <location>
        <begin position="58"/>
        <end position="205"/>
    </location>
</feature>
<sequence length="449" mass="50945">MVKRWARTCDNRHFVRYKGFEGPCFSPNPTMPTRLIDVSKAPAKIRLVNTGQMPWLPYVALSYCWGASQPVTTTIETLDQHMVEIPLERLPQALLDAVETAIWLGTPYLWIDALCIVQDCADDKEREIANMQQVFQNSYLTIVASRSNTANDGFLKTDNFWSPLATVPVLCEDGDMGSMLLVERKKHLGAGTREPLHSRGWTLQEVVLSPRLLIYGQDRVVWKCFCGDRGRVYDSDTGREGASDWNAYCGSAGLTTIRLSPSGNIVQPMLSISAPNLDLLLFTESAYSERLPKLYRLWNLIVQEYSNRRLTNPQDKLPALSGIVSYFKKGLRDDYVAGMWNRTLLYQLSWKTVDPATAVRPSVWRAPSWSWMSIDGAISFENDRHNWFSPLVEIITYRLVPAMQCAPFSHLSNGFLKLRGRLVQDSLGIDGCTVTSPRMLEHYFTFQPL</sequence>
<organism evidence="2 3">
    <name type="scientific">Diplodia intermedia</name>
    <dbReference type="NCBI Taxonomy" id="856260"/>
    <lineage>
        <taxon>Eukaryota</taxon>
        <taxon>Fungi</taxon>
        <taxon>Dikarya</taxon>
        <taxon>Ascomycota</taxon>
        <taxon>Pezizomycotina</taxon>
        <taxon>Dothideomycetes</taxon>
        <taxon>Dothideomycetes incertae sedis</taxon>
        <taxon>Botryosphaeriales</taxon>
        <taxon>Botryosphaeriaceae</taxon>
        <taxon>Diplodia</taxon>
    </lineage>
</organism>
<dbReference type="Proteomes" id="UP001521184">
    <property type="component" value="Unassembled WGS sequence"/>
</dbReference>
<proteinExistence type="predicted"/>
<gene>
    <name evidence="2" type="ORF">SLS58_008234</name>
</gene>
<protein>
    <recommendedName>
        <fullName evidence="1">Heterokaryon incompatibility domain-containing protein</fullName>
    </recommendedName>
</protein>
<evidence type="ECO:0000259" key="1">
    <source>
        <dbReference type="Pfam" id="PF06985"/>
    </source>
</evidence>
<keyword evidence="3" id="KW-1185">Reference proteome</keyword>
<accession>A0ABR3TIU6</accession>
<dbReference type="EMBL" id="JAKEKT020000068">
    <property type="protein sequence ID" value="KAL1639147.1"/>
    <property type="molecule type" value="Genomic_DNA"/>
</dbReference>
<dbReference type="PANTHER" id="PTHR33112">
    <property type="entry name" value="DOMAIN PROTEIN, PUTATIVE-RELATED"/>
    <property type="match status" value="1"/>
</dbReference>